<accession>A0ABR1GHY0</accession>
<feature type="chain" id="PRO_5046852853" description="Cell wall protein PhiA" evidence="1">
    <location>
        <begin position="20"/>
        <end position="169"/>
    </location>
</feature>
<evidence type="ECO:0000313" key="3">
    <source>
        <dbReference type="Proteomes" id="UP001498476"/>
    </source>
</evidence>
<feature type="signal peptide" evidence="1">
    <location>
        <begin position="1"/>
        <end position="19"/>
    </location>
</feature>
<evidence type="ECO:0000256" key="1">
    <source>
        <dbReference type="SAM" id="SignalP"/>
    </source>
</evidence>
<sequence>MHLQTLLLAPLVATGLASAVPYSKPQQKAVVIEALALRSATDIHFSSIQAAKSNIFLQLPHQKQFASAKAGPHQQLYVDRPGMGQGKLGYTTRSQSAPRKAEEKGWKIENGGILSFKGNSFVACPHSTDDSWSVWVYNGIKNPGGNKGCLDFLAQTAPINSPNSCKYTQ</sequence>
<name>A0ABR1GHY0_9HYPO</name>
<dbReference type="EMBL" id="JAZAVJ010000440">
    <property type="protein sequence ID" value="KAK7397758.1"/>
    <property type="molecule type" value="Genomic_DNA"/>
</dbReference>
<comment type="caution">
    <text evidence="2">The sequence shown here is derived from an EMBL/GenBank/DDBJ whole genome shotgun (WGS) entry which is preliminary data.</text>
</comment>
<organism evidence="2 3">
    <name type="scientific">Neonectria punicea</name>
    <dbReference type="NCBI Taxonomy" id="979145"/>
    <lineage>
        <taxon>Eukaryota</taxon>
        <taxon>Fungi</taxon>
        <taxon>Dikarya</taxon>
        <taxon>Ascomycota</taxon>
        <taxon>Pezizomycotina</taxon>
        <taxon>Sordariomycetes</taxon>
        <taxon>Hypocreomycetidae</taxon>
        <taxon>Hypocreales</taxon>
        <taxon>Nectriaceae</taxon>
        <taxon>Neonectria</taxon>
    </lineage>
</organism>
<evidence type="ECO:0008006" key="4">
    <source>
        <dbReference type="Google" id="ProtNLM"/>
    </source>
</evidence>
<reference evidence="2 3" key="1">
    <citation type="journal article" date="2025" name="Microbiol. Resour. Announc.">
        <title>Draft genome sequences for Neonectria magnoliae and Neonectria punicea, canker pathogens of Liriodendron tulipifera and Acer saccharum in West Virginia.</title>
        <authorList>
            <person name="Petronek H.M."/>
            <person name="Kasson M.T."/>
            <person name="Metheny A.M."/>
            <person name="Stauder C.M."/>
            <person name="Lovett B."/>
            <person name="Lynch S.C."/>
            <person name="Garnas J.R."/>
            <person name="Kasson L.R."/>
            <person name="Stajich J.E."/>
        </authorList>
    </citation>
    <scope>NUCLEOTIDE SEQUENCE [LARGE SCALE GENOMIC DNA]</scope>
    <source>
        <strain evidence="2 3">NRRL 64653</strain>
    </source>
</reference>
<keyword evidence="1" id="KW-0732">Signal</keyword>
<gene>
    <name evidence="2" type="ORF">QQX98_012872</name>
</gene>
<protein>
    <recommendedName>
        <fullName evidence="4">Cell wall protein PhiA</fullName>
    </recommendedName>
</protein>
<evidence type="ECO:0000313" key="2">
    <source>
        <dbReference type="EMBL" id="KAK7397758.1"/>
    </source>
</evidence>
<dbReference type="Proteomes" id="UP001498476">
    <property type="component" value="Unassembled WGS sequence"/>
</dbReference>
<proteinExistence type="predicted"/>
<keyword evidence="3" id="KW-1185">Reference proteome</keyword>